<dbReference type="Gene3D" id="2.60.120.1440">
    <property type="match status" value="1"/>
</dbReference>
<gene>
    <name evidence="4" type="ORF">SAMN04490243_2727</name>
</gene>
<feature type="transmembrane region" description="Helical" evidence="1">
    <location>
        <begin position="75"/>
        <end position="93"/>
    </location>
</feature>
<name>A0A1I6HGQ9_9FLAO</name>
<keyword evidence="1" id="KW-0812">Transmembrane</keyword>
<dbReference type="RefSeq" id="WP_092983545.1">
    <property type="nucleotide sequence ID" value="NZ_FOYQ01000002.1"/>
</dbReference>
<dbReference type="PIRSF" id="PIRSF018266">
    <property type="entry name" value="FecR"/>
    <property type="match status" value="1"/>
</dbReference>
<dbReference type="Pfam" id="PF16344">
    <property type="entry name" value="FecR_C"/>
    <property type="match status" value="1"/>
</dbReference>
<dbReference type="InterPro" id="IPR032508">
    <property type="entry name" value="FecR_C"/>
</dbReference>
<evidence type="ECO:0000256" key="1">
    <source>
        <dbReference type="SAM" id="Phobius"/>
    </source>
</evidence>
<dbReference type="OrthoDB" id="1097347at2"/>
<protein>
    <submittedName>
        <fullName evidence="4">Ferric-dicitrate binding protein FerR, regulates iron transport through sigma-19</fullName>
    </submittedName>
</protein>
<evidence type="ECO:0000313" key="4">
    <source>
        <dbReference type="EMBL" id="SFR53631.1"/>
    </source>
</evidence>
<proteinExistence type="predicted"/>
<evidence type="ECO:0000259" key="2">
    <source>
        <dbReference type="Pfam" id="PF04773"/>
    </source>
</evidence>
<evidence type="ECO:0000259" key="3">
    <source>
        <dbReference type="Pfam" id="PF16344"/>
    </source>
</evidence>
<accession>A0A1I6HGQ9</accession>
<organism evidence="4 5">
    <name type="scientific">Robiginitalea myxolifaciens</name>
    <dbReference type="NCBI Taxonomy" id="400055"/>
    <lineage>
        <taxon>Bacteria</taxon>
        <taxon>Pseudomonadati</taxon>
        <taxon>Bacteroidota</taxon>
        <taxon>Flavobacteriia</taxon>
        <taxon>Flavobacteriales</taxon>
        <taxon>Flavobacteriaceae</taxon>
        <taxon>Robiginitalea</taxon>
    </lineage>
</organism>
<dbReference type="GO" id="GO:0016989">
    <property type="term" value="F:sigma factor antagonist activity"/>
    <property type="evidence" value="ECO:0007669"/>
    <property type="project" value="TreeGrafter"/>
</dbReference>
<dbReference type="Proteomes" id="UP000199534">
    <property type="component" value="Unassembled WGS sequence"/>
</dbReference>
<dbReference type="PANTHER" id="PTHR30273:SF2">
    <property type="entry name" value="PROTEIN FECR"/>
    <property type="match status" value="1"/>
</dbReference>
<feature type="domain" description="Protein FecR C-terminal" evidence="3">
    <location>
        <begin position="232"/>
        <end position="296"/>
    </location>
</feature>
<reference evidence="4 5" key="1">
    <citation type="submission" date="2016-10" db="EMBL/GenBank/DDBJ databases">
        <authorList>
            <person name="de Groot N.N."/>
        </authorList>
    </citation>
    <scope>NUCLEOTIDE SEQUENCE [LARGE SCALE GENOMIC DNA]</scope>
    <source>
        <strain evidence="4 5">DSM 21019</strain>
    </source>
</reference>
<dbReference type="Gene3D" id="3.55.50.30">
    <property type="match status" value="1"/>
</dbReference>
<dbReference type="STRING" id="400055.SAMN04490243_2727"/>
<sequence>MEENYLAKWLNNELSAAEEAEFRNHPDYPSYARIVKASSELRAPEFDVEAALNRVRAAQSITEPKVIRMRRSRPWMAAAAAILVFLSVGFFFWNSQQPTAASGYAQQTEIALPDQSQVTLNAGSEIYYDEDHWGEDRRVRLEGEAFFKVAKGQTFTVETEVGQVTVLGTEFNVQQRNGVFIVSCYEGLVRVDHGGQQIQLPAGTRFSLVGNDLETGTVTAGSVPSWMEDESSFTSMPLSFVLEEFERQFNIRVTTRGIDMDAKFSGSFSNTNMDLALKSISTPLQIKHEVNGNKVLFYAENAP</sequence>
<dbReference type="EMBL" id="FOYQ01000002">
    <property type="protein sequence ID" value="SFR53631.1"/>
    <property type="molecule type" value="Genomic_DNA"/>
</dbReference>
<dbReference type="AlphaFoldDB" id="A0A1I6HGQ9"/>
<feature type="domain" description="FecR protein" evidence="2">
    <location>
        <begin position="103"/>
        <end position="190"/>
    </location>
</feature>
<keyword evidence="1" id="KW-1133">Transmembrane helix</keyword>
<keyword evidence="5" id="KW-1185">Reference proteome</keyword>
<dbReference type="PANTHER" id="PTHR30273">
    <property type="entry name" value="PERIPLASMIC SIGNAL SENSOR AND SIGMA FACTOR ACTIVATOR FECR-RELATED"/>
    <property type="match status" value="1"/>
</dbReference>
<evidence type="ECO:0000313" key="5">
    <source>
        <dbReference type="Proteomes" id="UP000199534"/>
    </source>
</evidence>
<dbReference type="InterPro" id="IPR012373">
    <property type="entry name" value="Ferrdict_sens_TM"/>
</dbReference>
<dbReference type="InterPro" id="IPR006860">
    <property type="entry name" value="FecR"/>
</dbReference>
<dbReference type="Pfam" id="PF04773">
    <property type="entry name" value="FecR"/>
    <property type="match status" value="1"/>
</dbReference>
<keyword evidence="1" id="KW-0472">Membrane</keyword>